<name>A0A3S7V0J3_9BACT</name>
<accession>A0A3S7V0J3</accession>
<sequence length="151" mass="17303">MPVFEKRTRIAAPPERVFAFHERPDALERLLPPWERARLIDKTPGIDVGTRVVLEVALGPIKQRIEAVHTAYEEGRMFQDRMVRGPFAKWVHTHRMDPDGAGGSWLVDHIEYELPLGALGQMFGGPFARRKLDKMFAYRHEVTKKACEEGV</sequence>
<dbReference type="InterPro" id="IPR019587">
    <property type="entry name" value="Polyketide_cyclase/dehydratase"/>
</dbReference>
<dbReference type="EMBL" id="MH908924">
    <property type="protein sequence ID" value="AYM54526.1"/>
    <property type="molecule type" value="Genomic_DNA"/>
</dbReference>
<dbReference type="Pfam" id="PF10604">
    <property type="entry name" value="Polyketide_cyc2"/>
    <property type="match status" value="1"/>
</dbReference>
<dbReference type="InterPro" id="IPR023393">
    <property type="entry name" value="START-like_dom_sf"/>
</dbReference>
<dbReference type="Gene3D" id="3.30.530.20">
    <property type="match status" value="1"/>
</dbReference>
<dbReference type="CDD" id="cd07820">
    <property type="entry name" value="SRPBCC_3"/>
    <property type="match status" value="1"/>
</dbReference>
<dbReference type="SUPFAM" id="SSF55961">
    <property type="entry name" value="Bet v1-like"/>
    <property type="match status" value="1"/>
</dbReference>
<proteinExistence type="predicted"/>
<organism evidence="1">
    <name type="scientific">Racemicystis crocea</name>
    <dbReference type="NCBI Taxonomy" id="1707966"/>
    <lineage>
        <taxon>Bacteria</taxon>
        <taxon>Pseudomonadati</taxon>
        <taxon>Myxococcota</taxon>
        <taxon>Polyangia</taxon>
        <taxon>Polyangiales</taxon>
        <taxon>Polyangiaceae</taxon>
    </lineage>
</organism>
<reference evidence="1" key="1">
    <citation type="journal article" date="2018" name="J. Ind. Microbiol. Biotechnol.">
        <title>Genome mining reveals uncommon alkylpyrones as type III PKS products from myxobacteria.</title>
        <authorList>
            <person name="Hug J.J."/>
            <person name="Panter F."/>
            <person name="Krug D."/>
            <person name="Muller R."/>
        </authorList>
    </citation>
    <scope>NUCLEOTIDE SEQUENCE</scope>
    <source>
        <strain evidence="1">SBSr021</strain>
    </source>
</reference>
<dbReference type="AlphaFoldDB" id="A0A3S7V0J3"/>
<evidence type="ECO:0000313" key="1">
    <source>
        <dbReference type="EMBL" id="AYM54526.1"/>
    </source>
</evidence>
<protein>
    <submittedName>
        <fullName evidence="1">Uncharacterized protein</fullName>
    </submittedName>
</protein>